<dbReference type="Pfam" id="PF00931">
    <property type="entry name" value="NB-ARC"/>
    <property type="match status" value="1"/>
</dbReference>
<accession>A0AAD6ITG3</accession>
<evidence type="ECO:0000256" key="1">
    <source>
        <dbReference type="PROSITE-ProRule" id="PRU00339"/>
    </source>
</evidence>
<dbReference type="InterPro" id="IPR011990">
    <property type="entry name" value="TPR-like_helical_dom_sf"/>
</dbReference>
<comment type="caution">
    <text evidence="4">The sequence shown here is derived from an EMBL/GenBank/DDBJ whole genome shotgun (WGS) entry which is preliminary data.</text>
</comment>
<dbReference type="EMBL" id="JAQGDS010000009">
    <property type="protein sequence ID" value="KAJ6258208.1"/>
    <property type="molecule type" value="Genomic_DNA"/>
</dbReference>
<dbReference type="GO" id="GO:0003824">
    <property type="term" value="F:catalytic activity"/>
    <property type="evidence" value="ECO:0007669"/>
    <property type="project" value="InterPro"/>
</dbReference>
<dbReference type="Gene3D" id="3.40.50.300">
    <property type="entry name" value="P-loop containing nucleotide triphosphate hydrolases"/>
    <property type="match status" value="1"/>
</dbReference>
<dbReference type="PANTHER" id="PTHR46082:SF6">
    <property type="entry name" value="AAA+ ATPASE DOMAIN-CONTAINING PROTEIN-RELATED"/>
    <property type="match status" value="1"/>
</dbReference>
<dbReference type="Gene3D" id="1.25.40.10">
    <property type="entry name" value="Tetratricopeptide repeat domain"/>
    <property type="match status" value="2"/>
</dbReference>
<reference evidence="4" key="1">
    <citation type="submission" date="2023-01" db="EMBL/GenBank/DDBJ databases">
        <title>The chitinases involved in constricting ring structure development in the nematode-trapping fungus Drechslerella dactyloides.</title>
        <authorList>
            <person name="Wang R."/>
            <person name="Zhang L."/>
            <person name="Tang P."/>
            <person name="Li S."/>
            <person name="Liang L."/>
        </authorList>
    </citation>
    <scope>NUCLEOTIDE SEQUENCE</scope>
    <source>
        <strain evidence="4">YMF1.00031</strain>
    </source>
</reference>
<dbReference type="Pfam" id="PF13374">
    <property type="entry name" value="TPR_10"/>
    <property type="match status" value="1"/>
</dbReference>
<dbReference type="PROSITE" id="PS50005">
    <property type="entry name" value="TPR"/>
    <property type="match status" value="4"/>
</dbReference>
<name>A0AAD6ITG3_DREDA</name>
<feature type="repeat" description="TPR" evidence="1">
    <location>
        <begin position="799"/>
        <end position="832"/>
    </location>
</feature>
<dbReference type="PRINTS" id="PR00381">
    <property type="entry name" value="KINESINLIGHT"/>
</dbReference>
<evidence type="ECO:0000313" key="5">
    <source>
        <dbReference type="Proteomes" id="UP001221413"/>
    </source>
</evidence>
<dbReference type="SUPFAM" id="SSF53167">
    <property type="entry name" value="Purine and uridine phosphorylases"/>
    <property type="match status" value="1"/>
</dbReference>
<protein>
    <submittedName>
        <fullName evidence="4">Nephrocystin-3</fullName>
    </submittedName>
</protein>
<keyword evidence="1" id="KW-0802">TPR repeat</keyword>
<dbReference type="SMART" id="SM00028">
    <property type="entry name" value="TPR"/>
    <property type="match status" value="6"/>
</dbReference>
<dbReference type="InterPro" id="IPR002182">
    <property type="entry name" value="NB-ARC"/>
</dbReference>
<feature type="repeat" description="TPR" evidence="1">
    <location>
        <begin position="883"/>
        <end position="916"/>
    </location>
</feature>
<dbReference type="GO" id="GO:0009116">
    <property type="term" value="P:nucleoside metabolic process"/>
    <property type="evidence" value="ECO:0007669"/>
    <property type="project" value="InterPro"/>
</dbReference>
<dbReference type="Gene3D" id="3.40.50.1580">
    <property type="entry name" value="Nucleoside phosphorylase domain"/>
    <property type="match status" value="1"/>
</dbReference>
<dbReference type="InterPro" id="IPR027417">
    <property type="entry name" value="P-loop_NTPase"/>
</dbReference>
<dbReference type="SUPFAM" id="SSF48452">
    <property type="entry name" value="TPR-like"/>
    <property type="match status" value="1"/>
</dbReference>
<organism evidence="4 5">
    <name type="scientific">Drechslerella dactyloides</name>
    <name type="common">Nematode-trapping fungus</name>
    <name type="synonym">Arthrobotrys dactyloides</name>
    <dbReference type="NCBI Taxonomy" id="74499"/>
    <lineage>
        <taxon>Eukaryota</taxon>
        <taxon>Fungi</taxon>
        <taxon>Dikarya</taxon>
        <taxon>Ascomycota</taxon>
        <taxon>Pezizomycotina</taxon>
        <taxon>Orbiliomycetes</taxon>
        <taxon>Orbiliales</taxon>
        <taxon>Orbiliaceae</taxon>
        <taxon>Drechslerella</taxon>
    </lineage>
</organism>
<evidence type="ECO:0000259" key="3">
    <source>
        <dbReference type="Pfam" id="PF01048"/>
    </source>
</evidence>
<dbReference type="SUPFAM" id="SSF52540">
    <property type="entry name" value="P-loop containing nucleoside triphosphate hydrolases"/>
    <property type="match status" value="1"/>
</dbReference>
<gene>
    <name evidence="4" type="ORF">Dda_7127</name>
</gene>
<dbReference type="InterPro" id="IPR000845">
    <property type="entry name" value="Nucleoside_phosphorylase_d"/>
</dbReference>
<dbReference type="Pfam" id="PF13424">
    <property type="entry name" value="TPR_12"/>
    <property type="match status" value="3"/>
</dbReference>
<keyword evidence="5" id="KW-1185">Reference proteome</keyword>
<feature type="repeat" description="TPR" evidence="1">
    <location>
        <begin position="841"/>
        <end position="874"/>
    </location>
</feature>
<dbReference type="InterPro" id="IPR035994">
    <property type="entry name" value="Nucleoside_phosphorylase_sf"/>
</dbReference>
<feature type="domain" description="NB-ARC" evidence="2">
    <location>
        <begin position="343"/>
        <end position="505"/>
    </location>
</feature>
<dbReference type="AlphaFoldDB" id="A0AAD6ITG3"/>
<dbReference type="Pfam" id="PF01048">
    <property type="entry name" value="PNP_UDP_1"/>
    <property type="match status" value="1"/>
</dbReference>
<dbReference type="PANTHER" id="PTHR46082">
    <property type="entry name" value="ATP/GTP-BINDING PROTEIN-RELATED"/>
    <property type="match status" value="1"/>
</dbReference>
<dbReference type="InterPro" id="IPR053137">
    <property type="entry name" value="NLR-like"/>
</dbReference>
<dbReference type="GO" id="GO:0043531">
    <property type="term" value="F:ADP binding"/>
    <property type="evidence" value="ECO:0007669"/>
    <property type="project" value="InterPro"/>
</dbReference>
<dbReference type="InterPro" id="IPR019734">
    <property type="entry name" value="TPR_rpt"/>
</dbReference>
<dbReference type="Proteomes" id="UP001221413">
    <property type="component" value="Unassembled WGS sequence"/>
</dbReference>
<feature type="domain" description="Nucleoside phosphorylase" evidence="3">
    <location>
        <begin position="12"/>
        <end position="286"/>
    </location>
</feature>
<evidence type="ECO:0000259" key="2">
    <source>
        <dbReference type="Pfam" id="PF00931"/>
    </source>
</evidence>
<sequence>MTQQVPNRYYTIAWICALPVERIAGDAMLDVPHERPLENHPDDHNTYQLGSIGKHNVVIACLPLGCYGTTSATIVATQIKLSFPSIKIYLMVGVGGGIPNADHDVRLGDIVVSKPENSSGGVVQYDLGKTVTGGRFERSGALNKPPPLLLTAIAGLKASHELGRSNIPDYLAKVFSRHPDLGGEYAYQGRENDALYKADYEHEGGSTCELCHYEELVPRKSRNDTHPVIHYGTIASGNQVIKDGVTRDRIGNDVGAICFEMEAAGLMDHFPCLVIRGICDYSDSHKNKRWQSYAALTAAAYAKELLYQITPLGAISLQPTPPIFDIPRILHRHFSGRQTYLTRIHNSFHSNSGEREGAIVSVFGIPGVGKSQLCLKYAADNGGEYNYGFYATASTTDQWLSGCDNIIRGLSLPEANSSEQAQRTGALKRWFSANHGWILVIDDVTLSVVSLLRETLPQYIGGHILLSTRDKYIASEFSPPGYFVHLREMDLEEGKELVFKIYNQQENSATAVIAENISRELGGLPLALEQGTTCAAQRYWELNTLLDNLRENKQVMLQDPLQNSQHADIIATLDMALKVLEPAHITLLNLILMMRPQALPLGILIDGAFNPVRATTTSGSIDRRQDLISKEGKEWTTRFRKRLRAFIQPKTRPNLSRNESSVEPVRLHIFQAIKDIIESKSKLDSAIVVLEKSSLLRRGESGEIWVHDLFREILQGKLEEWERKDFLRARYGEALQWFERVLAGEEKALGKDHPSTLCTVHSIASVFSDQGKHDEAMQWFERALAGKEKALGKDHPSTLDTVNDIAGVFYMQGKYDEAMQWYERALAGREKALGKDHPSTLTTLNNIASVYTRQGKYGESMQRYERALAGEEKALGKNHPSTLDTVNDIAGVFYMQGKYDEAMQWYERALAGREKALGKDHPSTLNTVHKIASVFSDQGKHDEAMQWFERALAGKEKALGKDHPSTLCTVNSIALVFYKQGKYDEAVQWFERALAGTKEALGKNHPSTLVVAENLRLLPKIRTNQNSSKGQY</sequence>
<evidence type="ECO:0000313" key="4">
    <source>
        <dbReference type="EMBL" id="KAJ6258208.1"/>
    </source>
</evidence>
<proteinExistence type="predicted"/>
<feature type="repeat" description="TPR" evidence="1">
    <location>
        <begin position="967"/>
        <end position="1000"/>
    </location>
</feature>